<organism evidence="2 3">
    <name type="scientific">Globodera pallida</name>
    <name type="common">Potato cyst nematode worm</name>
    <name type="synonym">Heterodera pallida</name>
    <dbReference type="NCBI Taxonomy" id="36090"/>
    <lineage>
        <taxon>Eukaryota</taxon>
        <taxon>Metazoa</taxon>
        <taxon>Ecdysozoa</taxon>
        <taxon>Nematoda</taxon>
        <taxon>Chromadorea</taxon>
        <taxon>Rhabditida</taxon>
        <taxon>Tylenchina</taxon>
        <taxon>Tylenchomorpha</taxon>
        <taxon>Tylenchoidea</taxon>
        <taxon>Heteroderidae</taxon>
        <taxon>Heteroderinae</taxon>
        <taxon>Globodera</taxon>
    </lineage>
</organism>
<dbReference type="WBParaSite" id="GPLIN_001544800">
    <property type="protein sequence ID" value="GPLIN_001544800"/>
    <property type="gene ID" value="GPLIN_001544800"/>
</dbReference>
<reference evidence="2" key="2">
    <citation type="submission" date="2014-05" db="EMBL/GenBank/DDBJ databases">
        <title>The genome and life-stage specific transcriptomes of Globodera pallida elucidate key aspects of plant parasitism by a cyst nematode.</title>
        <authorList>
            <person name="Cotton J.A."/>
            <person name="Lilley C.J."/>
            <person name="Jones L.M."/>
            <person name="Kikuchi T."/>
            <person name="Reid A.J."/>
            <person name="Thorpe P."/>
            <person name="Tsai I.J."/>
            <person name="Beasley H."/>
            <person name="Blok V."/>
            <person name="Cock P.J.A."/>
            <person name="Van den Akker S.E."/>
            <person name="Holroyd N."/>
            <person name="Hunt M."/>
            <person name="Mantelin S."/>
            <person name="Naghra H."/>
            <person name="Pain A."/>
            <person name="Palomares-Rius J.E."/>
            <person name="Zarowiecki M."/>
            <person name="Berriman M."/>
            <person name="Jones J.T."/>
            <person name="Urwin P.E."/>
        </authorList>
    </citation>
    <scope>NUCLEOTIDE SEQUENCE [LARGE SCALE GENOMIC DNA]</scope>
    <source>
        <strain evidence="2">Lindley</strain>
    </source>
</reference>
<proteinExistence type="predicted"/>
<sequence length="144" mass="15234">HFPTDDPSGTARPSDGQLLLPTNASGHFVGLHGVPLPVDAAGRPLDAQDNALTPPDSRGDYQEQQQHMTGPDQTLATPRPQLTAPDGSPLPIDAVGHLLEKVEHEIGRAEIALVHADSGVPLSTDQLGRYVDDRGELVPTDDFG</sequence>
<name>A0A183CRE0_GLOPA</name>
<evidence type="ECO:0000256" key="1">
    <source>
        <dbReference type="SAM" id="MobiDB-lite"/>
    </source>
</evidence>
<protein>
    <submittedName>
        <fullName evidence="3">ATP-binding protein</fullName>
    </submittedName>
</protein>
<evidence type="ECO:0000313" key="3">
    <source>
        <dbReference type="WBParaSite" id="GPLIN_001544800"/>
    </source>
</evidence>
<keyword evidence="2" id="KW-1185">Reference proteome</keyword>
<feature type="compositionally biased region" description="Polar residues" evidence="1">
    <location>
        <begin position="62"/>
        <end position="76"/>
    </location>
</feature>
<accession>A0A183CRE0</accession>
<feature type="region of interest" description="Disordered" evidence="1">
    <location>
        <begin position="1"/>
        <end position="90"/>
    </location>
</feature>
<reference evidence="3" key="3">
    <citation type="submission" date="2016-06" db="UniProtKB">
        <authorList>
            <consortium name="WormBaseParasite"/>
        </authorList>
    </citation>
    <scope>IDENTIFICATION</scope>
</reference>
<evidence type="ECO:0000313" key="2">
    <source>
        <dbReference type="Proteomes" id="UP000050741"/>
    </source>
</evidence>
<dbReference type="Proteomes" id="UP000050741">
    <property type="component" value="Unassembled WGS sequence"/>
</dbReference>
<reference evidence="2" key="1">
    <citation type="submission" date="2013-12" db="EMBL/GenBank/DDBJ databases">
        <authorList>
            <person name="Aslett M."/>
        </authorList>
    </citation>
    <scope>NUCLEOTIDE SEQUENCE [LARGE SCALE GENOMIC DNA]</scope>
    <source>
        <strain evidence="2">Lindley</strain>
    </source>
</reference>
<dbReference type="AlphaFoldDB" id="A0A183CRE0"/>